<evidence type="ECO:0000256" key="1">
    <source>
        <dbReference type="SAM" id="Coils"/>
    </source>
</evidence>
<dbReference type="EMBL" id="CAWUPB010000142">
    <property type="protein sequence ID" value="CAK7323815.1"/>
    <property type="molecule type" value="Genomic_DNA"/>
</dbReference>
<feature type="non-terminal residue" evidence="2">
    <location>
        <position position="75"/>
    </location>
</feature>
<dbReference type="Proteomes" id="UP001314170">
    <property type="component" value="Unassembled WGS sequence"/>
</dbReference>
<keyword evidence="3" id="KW-1185">Reference proteome</keyword>
<feature type="non-terminal residue" evidence="2">
    <location>
        <position position="1"/>
    </location>
</feature>
<name>A0AAV1QU28_9ROSI</name>
<protein>
    <submittedName>
        <fullName evidence="2">Uncharacterized protein</fullName>
    </submittedName>
</protein>
<gene>
    <name evidence="2" type="ORF">DCAF_LOCUS1445</name>
</gene>
<accession>A0AAV1QU28</accession>
<dbReference type="AlphaFoldDB" id="A0AAV1QU28"/>
<sequence>VPPTIANELVKEKKKRKRVENKMRGVEAELQTWQAHEECDNKKELVEQLKEARKRITSLEKDNQRLEVDQHMDNP</sequence>
<comment type="caution">
    <text evidence="2">The sequence shown here is derived from an EMBL/GenBank/DDBJ whole genome shotgun (WGS) entry which is preliminary data.</text>
</comment>
<evidence type="ECO:0000313" key="2">
    <source>
        <dbReference type="EMBL" id="CAK7323815.1"/>
    </source>
</evidence>
<proteinExistence type="predicted"/>
<reference evidence="2 3" key="1">
    <citation type="submission" date="2024-01" db="EMBL/GenBank/DDBJ databases">
        <authorList>
            <person name="Waweru B."/>
        </authorList>
    </citation>
    <scope>NUCLEOTIDE SEQUENCE [LARGE SCALE GENOMIC DNA]</scope>
</reference>
<organism evidence="2 3">
    <name type="scientific">Dovyalis caffra</name>
    <dbReference type="NCBI Taxonomy" id="77055"/>
    <lineage>
        <taxon>Eukaryota</taxon>
        <taxon>Viridiplantae</taxon>
        <taxon>Streptophyta</taxon>
        <taxon>Embryophyta</taxon>
        <taxon>Tracheophyta</taxon>
        <taxon>Spermatophyta</taxon>
        <taxon>Magnoliopsida</taxon>
        <taxon>eudicotyledons</taxon>
        <taxon>Gunneridae</taxon>
        <taxon>Pentapetalae</taxon>
        <taxon>rosids</taxon>
        <taxon>fabids</taxon>
        <taxon>Malpighiales</taxon>
        <taxon>Salicaceae</taxon>
        <taxon>Flacourtieae</taxon>
        <taxon>Dovyalis</taxon>
    </lineage>
</organism>
<keyword evidence="1" id="KW-0175">Coiled coil</keyword>
<evidence type="ECO:0000313" key="3">
    <source>
        <dbReference type="Proteomes" id="UP001314170"/>
    </source>
</evidence>
<feature type="coiled-coil region" evidence="1">
    <location>
        <begin position="9"/>
        <end position="69"/>
    </location>
</feature>